<feature type="transmembrane region" description="Helical" evidence="12">
    <location>
        <begin position="194"/>
        <end position="212"/>
    </location>
</feature>
<dbReference type="GO" id="GO:0019236">
    <property type="term" value="P:response to pheromone"/>
    <property type="evidence" value="ECO:0007669"/>
    <property type="project" value="UniProtKB-KW"/>
</dbReference>
<dbReference type="FunFam" id="1.20.1070.10:FF:000051">
    <property type="entry name" value="Vomeronasal type-1 receptor"/>
    <property type="match status" value="1"/>
</dbReference>
<evidence type="ECO:0000313" key="14">
    <source>
        <dbReference type="Proteomes" id="UP000081671"/>
    </source>
</evidence>
<dbReference type="Gene3D" id="1.20.1070.10">
    <property type="entry name" value="Rhodopsin 7-helix transmembrane proteins"/>
    <property type="match status" value="1"/>
</dbReference>
<protein>
    <recommendedName>
        <fullName evidence="12">Vomeronasal type-1 receptor</fullName>
    </recommendedName>
</protein>
<evidence type="ECO:0000256" key="12">
    <source>
        <dbReference type="RuleBase" id="RU364061"/>
    </source>
</evidence>
<feature type="domain" description="G-protein coupled receptors family 1 profile" evidence="13">
    <location>
        <begin position="26"/>
        <end position="289"/>
    </location>
</feature>
<feature type="transmembrane region" description="Helical" evidence="12">
    <location>
        <begin position="20"/>
        <end position="40"/>
    </location>
</feature>
<evidence type="ECO:0000256" key="8">
    <source>
        <dbReference type="ARBA" id="ARBA00023136"/>
    </source>
</evidence>
<evidence type="ECO:0000256" key="2">
    <source>
        <dbReference type="ARBA" id="ARBA00010663"/>
    </source>
</evidence>
<evidence type="ECO:0000256" key="10">
    <source>
        <dbReference type="ARBA" id="ARBA00023170"/>
    </source>
</evidence>
<dbReference type="InParanoid" id="A0A1S3GG17"/>
<evidence type="ECO:0000256" key="9">
    <source>
        <dbReference type="ARBA" id="ARBA00023157"/>
    </source>
</evidence>
<dbReference type="CDD" id="cd13949">
    <property type="entry name" value="7tm_V1R_pheromone"/>
    <property type="match status" value="1"/>
</dbReference>
<evidence type="ECO:0000256" key="7">
    <source>
        <dbReference type="ARBA" id="ARBA00023040"/>
    </source>
</evidence>
<dbReference type="AlphaFoldDB" id="A0A1S3GG17"/>
<evidence type="ECO:0000256" key="6">
    <source>
        <dbReference type="ARBA" id="ARBA00022989"/>
    </source>
</evidence>
<dbReference type="PRINTS" id="PR01534">
    <property type="entry name" value="VOMERONASL1R"/>
</dbReference>
<dbReference type="PANTHER" id="PTHR24062">
    <property type="entry name" value="VOMERONASAL TYPE-1 RECEPTOR"/>
    <property type="match status" value="1"/>
</dbReference>
<reference evidence="15" key="1">
    <citation type="submission" date="2025-08" db="UniProtKB">
        <authorList>
            <consortium name="RefSeq"/>
        </authorList>
    </citation>
    <scope>IDENTIFICATION</scope>
    <source>
        <tissue evidence="15">Kidney</tissue>
    </source>
</reference>
<keyword evidence="4 12" id="KW-0589">Pheromone response</keyword>
<dbReference type="RefSeq" id="XP_012887751.1">
    <property type="nucleotide sequence ID" value="XM_013032297.1"/>
</dbReference>
<evidence type="ECO:0000256" key="5">
    <source>
        <dbReference type="ARBA" id="ARBA00022692"/>
    </source>
</evidence>
<keyword evidence="10 12" id="KW-0675">Receptor</keyword>
<dbReference type="InterPro" id="IPR004072">
    <property type="entry name" value="Vmron_rcpt_1"/>
</dbReference>
<keyword evidence="9" id="KW-1015">Disulfide bond</keyword>
<evidence type="ECO:0000256" key="11">
    <source>
        <dbReference type="ARBA" id="ARBA00023224"/>
    </source>
</evidence>
<keyword evidence="14" id="KW-1185">Reference proteome</keyword>
<organism evidence="14 15">
    <name type="scientific">Dipodomys ordii</name>
    <name type="common">Ord's kangaroo rat</name>
    <dbReference type="NCBI Taxonomy" id="10020"/>
    <lineage>
        <taxon>Eukaryota</taxon>
        <taxon>Metazoa</taxon>
        <taxon>Chordata</taxon>
        <taxon>Craniata</taxon>
        <taxon>Vertebrata</taxon>
        <taxon>Euteleostomi</taxon>
        <taxon>Mammalia</taxon>
        <taxon>Eutheria</taxon>
        <taxon>Euarchontoglires</taxon>
        <taxon>Glires</taxon>
        <taxon>Rodentia</taxon>
        <taxon>Castorimorpha</taxon>
        <taxon>Heteromyidae</taxon>
        <taxon>Dipodomyinae</taxon>
        <taxon>Dipodomys</taxon>
    </lineage>
</organism>
<dbReference type="OrthoDB" id="9620038at2759"/>
<evidence type="ECO:0000256" key="3">
    <source>
        <dbReference type="ARBA" id="ARBA00022475"/>
    </source>
</evidence>
<evidence type="ECO:0000256" key="4">
    <source>
        <dbReference type="ARBA" id="ARBA00022507"/>
    </source>
</evidence>
<feature type="transmembrane region" description="Helical" evidence="12">
    <location>
        <begin position="240"/>
        <end position="257"/>
    </location>
</feature>
<dbReference type="Proteomes" id="UP000081671">
    <property type="component" value="Unplaced"/>
</dbReference>
<feature type="transmembrane region" description="Helical" evidence="12">
    <location>
        <begin position="52"/>
        <end position="74"/>
    </location>
</feature>
<name>A0A1S3GG17_DIPOR</name>
<feature type="transmembrane region" description="Helical" evidence="12">
    <location>
        <begin position="269"/>
        <end position="292"/>
    </location>
</feature>
<dbReference type="Pfam" id="PF03402">
    <property type="entry name" value="V1R"/>
    <property type="match status" value="1"/>
</dbReference>
<dbReference type="KEGG" id="dord:105997773"/>
<keyword evidence="11 12" id="KW-0807">Transducer</keyword>
<keyword evidence="6 12" id="KW-1133">Transmembrane helix</keyword>
<comment type="similarity">
    <text evidence="2 12">Belongs to the G-protein coupled receptor 1 family.</text>
</comment>
<sequence length="307" mass="35058">MIRKDLYQNTVIRSTIFFEYAIGILGNAILLLFHILIFLLEHNPKPTDLPIGLLALTHLAMLITAAIIATDILMFWEGFWGDITCKSLVYLHRFIRALSVCITCLLSVLQAITLSPRNSWLAKFKSKSPHHYLCSVLVLWVFYMLANSHIFLSVIGTPNFTSSNLVYVSKSCSVCPISHTLRQVFSTLLTLREVFLMGLMFLSSGHMALLLCRHKRRSRHLHRTSLSPNASPEQRATRTILLLMSFFLVMSILFYSIHVSRIMWNDDPILFYILILVGHIYATVSPLVLISADKRVIIFVRTMCGRE</sequence>
<keyword evidence="8 12" id="KW-0472">Membrane</keyword>
<dbReference type="GO" id="GO:0005886">
    <property type="term" value="C:plasma membrane"/>
    <property type="evidence" value="ECO:0007669"/>
    <property type="project" value="UniProtKB-SubCell"/>
</dbReference>
<evidence type="ECO:0000259" key="13">
    <source>
        <dbReference type="PROSITE" id="PS50262"/>
    </source>
</evidence>
<evidence type="ECO:0000313" key="15">
    <source>
        <dbReference type="RefSeq" id="XP_012887751.1"/>
    </source>
</evidence>
<dbReference type="GeneID" id="105997773"/>
<dbReference type="InterPro" id="IPR017452">
    <property type="entry name" value="GPCR_Rhodpsn_7TM"/>
</dbReference>
<dbReference type="PROSITE" id="PS50262">
    <property type="entry name" value="G_PROTEIN_RECEP_F1_2"/>
    <property type="match status" value="1"/>
</dbReference>
<dbReference type="GO" id="GO:0007606">
    <property type="term" value="P:sensory perception of chemical stimulus"/>
    <property type="evidence" value="ECO:0007669"/>
    <property type="project" value="UniProtKB-ARBA"/>
</dbReference>
<accession>A0A1S3GG17</accession>
<keyword evidence="3 12" id="KW-1003">Cell membrane</keyword>
<evidence type="ECO:0000256" key="1">
    <source>
        <dbReference type="ARBA" id="ARBA00004651"/>
    </source>
</evidence>
<comment type="subcellular location">
    <subcellularLocation>
        <location evidence="1 12">Cell membrane</location>
        <topology evidence="1 12">Multi-pass membrane protein</topology>
    </subcellularLocation>
</comment>
<dbReference type="SUPFAM" id="SSF81321">
    <property type="entry name" value="Family A G protein-coupled receptor-like"/>
    <property type="match status" value="1"/>
</dbReference>
<proteinExistence type="inferred from homology"/>
<gene>
    <name evidence="15" type="primary">LOC105997773</name>
</gene>
<keyword evidence="5 12" id="KW-0812">Transmembrane</keyword>
<dbReference type="GO" id="GO:0016503">
    <property type="term" value="F:pheromone receptor activity"/>
    <property type="evidence" value="ECO:0007669"/>
    <property type="project" value="InterPro"/>
</dbReference>
<feature type="transmembrane region" description="Helical" evidence="12">
    <location>
        <begin position="132"/>
        <end position="155"/>
    </location>
</feature>
<keyword evidence="7 12" id="KW-0297">G-protein coupled receptor</keyword>